<organism evidence="3 4">
    <name type="scientific">Candidatus Mailhella merdigallinarum</name>
    <dbReference type="NCBI Taxonomy" id="2838658"/>
    <lineage>
        <taxon>Bacteria</taxon>
        <taxon>Pseudomonadati</taxon>
        <taxon>Thermodesulfobacteriota</taxon>
        <taxon>Desulfovibrionia</taxon>
        <taxon>Desulfovibrionales</taxon>
        <taxon>Desulfovibrionaceae</taxon>
        <taxon>Mailhella</taxon>
    </lineage>
</organism>
<dbReference type="SUPFAM" id="SSF52218">
    <property type="entry name" value="Flavoproteins"/>
    <property type="match status" value="1"/>
</dbReference>
<dbReference type="AlphaFoldDB" id="A0A9D2HCP6"/>
<dbReference type="InterPro" id="IPR001279">
    <property type="entry name" value="Metallo-B-lactamas"/>
</dbReference>
<dbReference type="InterPro" id="IPR036866">
    <property type="entry name" value="RibonucZ/Hydroxyglut_hydro"/>
</dbReference>
<dbReference type="SUPFAM" id="SSF56281">
    <property type="entry name" value="Metallo-hydrolase/oxidoreductase"/>
    <property type="match status" value="1"/>
</dbReference>
<evidence type="ECO:0000259" key="2">
    <source>
        <dbReference type="PROSITE" id="PS50902"/>
    </source>
</evidence>
<proteinExistence type="inferred from homology"/>
<evidence type="ECO:0000313" key="4">
    <source>
        <dbReference type="Proteomes" id="UP000824225"/>
    </source>
</evidence>
<dbReference type="SMART" id="SM00849">
    <property type="entry name" value="Lactamase_B"/>
    <property type="match status" value="1"/>
</dbReference>
<comment type="similarity">
    <text evidence="1">In the N-terminal section; belongs to the zinc metallo-hydrolase group 3 family.</text>
</comment>
<dbReference type="PIRSF" id="PIRSF005243">
    <property type="entry name" value="ROO"/>
    <property type="match status" value="1"/>
</dbReference>
<protein>
    <submittedName>
        <fullName evidence="3">MBL fold metallo-hydrolase</fullName>
    </submittedName>
</protein>
<dbReference type="EMBL" id="DXAN01000020">
    <property type="protein sequence ID" value="HJA08698.1"/>
    <property type="molecule type" value="Genomic_DNA"/>
</dbReference>
<dbReference type="GO" id="GO:0009055">
    <property type="term" value="F:electron transfer activity"/>
    <property type="evidence" value="ECO:0007669"/>
    <property type="project" value="InterPro"/>
</dbReference>
<feature type="domain" description="Flavodoxin-like" evidence="2">
    <location>
        <begin position="255"/>
        <end position="393"/>
    </location>
</feature>
<evidence type="ECO:0000313" key="3">
    <source>
        <dbReference type="EMBL" id="HJA08698.1"/>
    </source>
</evidence>
<dbReference type="PANTHER" id="PTHR43717">
    <property type="entry name" value="ANAEROBIC NITRIC OXIDE REDUCTASE FLAVORUBREDOXIN"/>
    <property type="match status" value="1"/>
</dbReference>
<evidence type="ECO:0000256" key="1">
    <source>
        <dbReference type="ARBA" id="ARBA00007121"/>
    </source>
</evidence>
<dbReference type="Pfam" id="PF19583">
    <property type="entry name" value="ODP"/>
    <property type="match status" value="1"/>
</dbReference>
<dbReference type="GO" id="GO:0016491">
    <property type="term" value="F:oxidoreductase activity"/>
    <property type="evidence" value="ECO:0007669"/>
    <property type="project" value="InterPro"/>
</dbReference>
<dbReference type="InterPro" id="IPR016440">
    <property type="entry name" value="Rubredoxin-O_OxRdtase"/>
</dbReference>
<name>A0A9D2HCP6_9BACT</name>
<dbReference type="InterPro" id="IPR008254">
    <property type="entry name" value="Flavodoxin/NO_synth"/>
</dbReference>
<dbReference type="InterPro" id="IPR045761">
    <property type="entry name" value="ODP_dom"/>
</dbReference>
<gene>
    <name evidence="3" type="ORF">H9962_05870</name>
</gene>
<comment type="caution">
    <text evidence="3">The sequence shown here is derived from an EMBL/GenBank/DDBJ whole genome shotgun (WGS) entry which is preliminary data.</text>
</comment>
<reference evidence="3" key="2">
    <citation type="submission" date="2021-04" db="EMBL/GenBank/DDBJ databases">
        <authorList>
            <person name="Gilroy R."/>
        </authorList>
    </citation>
    <scope>NUCLEOTIDE SEQUENCE</scope>
    <source>
        <strain evidence="3">CHK186-16707</strain>
    </source>
</reference>
<dbReference type="CDD" id="cd07709">
    <property type="entry name" value="flavodiiron_proteins_MBL-fold"/>
    <property type="match status" value="1"/>
</dbReference>
<sequence length="404" mass="45534">MQPVLLKPDIYWVGAVDYNLRNFHHYSRSPLGSTYNAYLVRDEKTVLFDTVSAHYYDELVEHISAVVEPCKIDYIVCNHLEQDHSGALPRIVELCRPEKIFVSPLGQKSITGIFNTEGWPIEVVKDGDRLNIGRRNITFLETRMLHWPDSMVSYLEEDKVLISNDIFGQNVATSRRFVDEYDRSLLLRAMKDYYYNIVLPYSPMTLKALDRIASLGLQFDVIAPDHGLIFRTQEDIDFVIRSYREFAEQKPKLQAVIAYDTMWSATERMACAVGDGLDDEGVPYLLIDMQHNHYSAVMNALADSGALILGSSTRNNMPMVNMVALMAHVKGLKPQNLVGASFGAYGWSGEAPKMMAEELKAMKVDVVGEPLKVAFAPKADDLAKARALGAEVGRALKEKIKNFQ</sequence>
<accession>A0A9D2HCP6</accession>
<dbReference type="GO" id="GO:0046872">
    <property type="term" value="F:metal ion binding"/>
    <property type="evidence" value="ECO:0007669"/>
    <property type="project" value="InterPro"/>
</dbReference>
<dbReference type="Pfam" id="PF00258">
    <property type="entry name" value="Flavodoxin_1"/>
    <property type="match status" value="1"/>
</dbReference>
<dbReference type="GO" id="GO:0010181">
    <property type="term" value="F:FMN binding"/>
    <property type="evidence" value="ECO:0007669"/>
    <property type="project" value="InterPro"/>
</dbReference>
<dbReference type="PANTHER" id="PTHR43717:SF1">
    <property type="entry name" value="ANAEROBIC NITRIC OXIDE REDUCTASE FLAVORUBREDOXIN"/>
    <property type="match status" value="1"/>
</dbReference>
<reference evidence="3" key="1">
    <citation type="journal article" date="2021" name="PeerJ">
        <title>Extensive microbial diversity within the chicken gut microbiome revealed by metagenomics and culture.</title>
        <authorList>
            <person name="Gilroy R."/>
            <person name="Ravi A."/>
            <person name="Getino M."/>
            <person name="Pursley I."/>
            <person name="Horton D.L."/>
            <person name="Alikhan N.F."/>
            <person name="Baker D."/>
            <person name="Gharbi K."/>
            <person name="Hall N."/>
            <person name="Watson M."/>
            <person name="Adriaenssens E.M."/>
            <person name="Foster-Nyarko E."/>
            <person name="Jarju S."/>
            <person name="Secka A."/>
            <person name="Antonio M."/>
            <person name="Oren A."/>
            <person name="Chaudhuri R.R."/>
            <person name="La Ragione R."/>
            <person name="Hildebrand F."/>
            <person name="Pallen M.J."/>
        </authorList>
    </citation>
    <scope>NUCLEOTIDE SEQUENCE</scope>
    <source>
        <strain evidence="3">CHK186-16707</strain>
    </source>
</reference>
<dbReference type="Gene3D" id="3.60.15.10">
    <property type="entry name" value="Ribonuclease Z/Hydroxyacylglutathione hydrolase-like"/>
    <property type="match status" value="1"/>
</dbReference>
<dbReference type="InterPro" id="IPR029039">
    <property type="entry name" value="Flavoprotein-like_sf"/>
</dbReference>
<dbReference type="PROSITE" id="PS50902">
    <property type="entry name" value="FLAVODOXIN_LIKE"/>
    <property type="match status" value="1"/>
</dbReference>
<dbReference type="Gene3D" id="3.40.50.360">
    <property type="match status" value="1"/>
</dbReference>
<dbReference type="Proteomes" id="UP000824225">
    <property type="component" value="Unassembled WGS sequence"/>
</dbReference>